<dbReference type="Proteomes" id="UP000316727">
    <property type="component" value="Unassembled WGS sequence"/>
</dbReference>
<evidence type="ECO:0000313" key="1">
    <source>
        <dbReference type="EMBL" id="TPE42942.1"/>
    </source>
</evidence>
<name>A0A501W2F7_9BACT</name>
<dbReference type="EMBL" id="VFRQ01000008">
    <property type="protein sequence ID" value="TPE42942.1"/>
    <property type="molecule type" value="Genomic_DNA"/>
</dbReference>
<evidence type="ECO:0000313" key="2">
    <source>
        <dbReference type="Proteomes" id="UP000316727"/>
    </source>
</evidence>
<sequence>MKNIIQMESKVLSFIKDNNLVVNPNISTFTRLKSQLESLNVPYLIPDNVVVENPKRPIMLCVDINYLDREYDLKELYALVFFLKDFRIEYLLPLQYWRGTTVKFIGDYKVKYYEEFDEVVYKQDYHYSRHFFVTNNYTFEDVKLHRPLHIKDFLNLAPESYMSDFVKRYWSSIFYYFNDHLIPGNTSRYKEDWEQEEFETAFEGDASNYWNIE</sequence>
<proteinExistence type="predicted"/>
<accession>A0A501W2F7</accession>
<organism evidence="1 2">
    <name type="scientific">Pontibacter mangrovi</name>
    <dbReference type="NCBI Taxonomy" id="2589816"/>
    <lineage>
        <taxon>Bacteria</taxon>
        <taxon>Pseudomonadati</taxon>
        <taxon>Bacteroidota</taxon>
        <taxon>Cytophagia</taxon>
        <taxon>Cytophagales</taxon>
        <taxon>Hymenobacteraceae</taxon>
        <taxon>Pontibacter</taxon>
    </lineage>
</organism>
<keyword evidence="2" id="KW-1185">Reference proteome</keyword>
<gene>
    <name evidence="1" type="ORF">FJM65_14925</name>
</gene>
<protein>
    <submittedName>
        <fullName evidence="1">Uncharacterized protein</fullName>
    </submittedName>
</protein>
<reference evidence="1 2" key="1">
    <citation type="submission" date="2019-06" db="EMBL/GenBank/DDBJ databases">
        <title>A novel bacterium of genus Pontibacter, isolated from marine sediment.</title>
        <authorList>
            <person name="Huang H."/>
            <person name="Mo K."/>
            <person name="Hu Y."/>
        </authorList>
    </citation>
    <scope>NUCLEOTIDE SEQUENCE [LARGE SCALE GENOMIC DNA]</scope>
    <source>
        <strain evidence="1 2">HB172049</strain>
    </source>
</reference>
<dbReference type="AlphaFoldDB" id="A0A501W2F7"/>
<comment type="caution">
    <text evidence="1">The sequence shown here is derived from an EMBL/GenBank/DDBJ whole genome shotgun (WGS) entry which is preliminary data.</text>
</comment>